<dbReference type="Pfam" id="PF00512">
    <property type="entry name" value="HisKA"/>
    <property type="match status" value="1"/>
</dbReference>
<dbReference type="FunFam" id="3.30.565.10:FF:000023">
    <property type="entry name" value="PAS domain-containing sensor histidine kinase"/>
    <property type="match status" value="1"/>
</dbReference>
<evidence type="ECO:0000259" key="13">
    <source>
        <dbReference type="PROSITE" id="PS50109"/>
    </source>
</evidence>
<keyword evidence="11 12" id="KW-0472">Membrane</keyword>
<dbReference type="Pfam" id="PF02518">
    <property type="entry name" value="HATPase_c"/>
    <property type="match status" value="1"/>
</dbReference>
<dbReference type="GO" id="GO:0000155">
    <property type="term" value="F:phosphorelay sensor kinase activity"/>
    <property type="evidence" value="ECO:0007669"/>
    <property type="project" value="InterPro"/>
</dbReference>
<dbReference type="CDD" id="cd16922">
    <property type="entry name" value="HATPase_EvgS-ArcB-TorS-like"/>
    <property type="match status" value="1"/>
</dbReference>
<sequence length="488" mass="50514">MSVVLRLPVPIVRLLSSGTPSQSMPLLRARSAALWATALAATSATAGVLLTLGVAGPAGVPAGIAASLAAAFLALGSVFLGRGAAIPLHSPVPVPRDDREEPIGADREAPQGLFAIDADGRLGDAVVFGDHSIAPLAAGQSLIDRVHVADRVGLLRTLSVARQSATGPMAVAIRFNRLPPAEGQAFIDTSMIVMPGRVGAAVFVAMAVAPTVEAEPEPAPGSERDADRLAVVSHELRTPLNAIIGFSDLLRGEAGGLVPVARRGEYVDLIHEAATHLLSVVNTVLDVSKIGAGRYAISRESFDLGETIRSAATMLAPRAAAKGIHINLHLENVTAPATADRRAVKQIVINLLSNAIKFTPDGGCVTIEAASRPDGVVLTVADTGIGIAEDEIAKLGQPFRQVDNSYTRQCEGTGLGLSLVKGLAGLHGGDMRIESAPSIGTRVTITLPAADPARCEQSDGRVTPLPARPVADADQNYEEMIHAPLRFG</sequence>
<evidence type="ECO:0000313" key="14">
    <source>
        <dbReference type="EMBL" id="QBK30076.1"/>
    </source>
</evidence>
<proteinExistence type="predicted"/>
<keyword evidence="8 14" id="KW-0418">Kinase</keyword>
<dbReference type="Gene3D" id="1.10.287.130">
    <property type="match status" value="1"/>
</dbReference>
<dbReference type="SUPFAM" id="SSF47384">
    <property type="entry name" value="Homodimeric domain of signal transducing histidine kinase"/>
    <property type="match status" value="1"/>
</dbReference>
<evidence type="ECO:0000256" key="3">
    <source>
        <dbReference type="ARBA" id="ARBA00012438"/>
    </source>
</evidence>
<name>A0A4P6V0N0_9HYPH</name>
<keyword evidence="10" id="KW-0902">Two-component regulatory system</keyword>
<keyword evidence="12" id="KW-0812">Transmembrane</keyword>
<evidence type="ECO:0000256" key="2">
    <source>
        <dbReference type="ARBA" id="ARBA00004236"/>
    </source>
</evidence>
<dbReference type="SUPFAM" id="SSF55874">
    <property type="entry name" value="ATPase domain of HSP90 chaperone/DNA topoisomerase II/histidine kinase"/>
    <property type="match status" value="1"/>
</dbReference>
<gene>
    <name evidence="14" type="ORF">E0E05_05360</name>
</gene>
<evidence type="ECO:0000313" key="15">
    <source>
        <dbReference type="Proteomes" id="UP000293719"/>
    </source>
</evidence>
<dbReference type="RefSeq" id="WP_131615778.1">
    <property type="nucleotide sequence ID" value="NZ_CP036532.1"/>
</dbReference>
<dbReference type="SMART" id="SM00388">
    <property type="entry name" value="HisKA"/>
    <property type="match status" value="1"/>
</dbReference>
<feature type="transmembrane region" description="Helical" evidence="12">
    <location>
        <begin position="60"/>
        <end position="80"/>
    </location>
</feature>
<organism evidence="14 15">
    <name type="scientific">Roseitalea porphyridii</name>
    <dbReference type="NCBI Taxonomy" id="1852022"/>
    <lineage>
        <taxon>Bacteria</taxon>
        <taxon>Pseudomonadati</taxon>
        <taxon>Pseudomonadota</taxon>
        <taxon>Alphaproteobacteria</taxon>
        <taxon>Hyphomicrobiales</taxon>
        <taxon>Ahrensiaceae</taxon>
        <taxon>Roseitalea</taxon>
    </lineage>
</organism>
<evidence type="ECO:0000256" key="5">
    <source>
        <dbReference type="ARBA" id="ARBA00022553"/>
    </source>
</evidence>
<keyword evidence="9" id="KW-0067">ATP-binding</keyword>
<evidence type="ECO:0000256" key="6">
    <source>
        <dbReference type="ARBA" id="ARBA00022679"/>
    </source>
</evidence>
<keyword evidence="7" id="KW-0547">Nucleotide-binding</keyword>
<evidence type="ECO:0000256" key="10">
    <source>
        <dbReference type="ARBA" id="ARBA00023012"/>
    </source>
</evidence>
<accession>A0A4P6V0N0</accession>
<dbReference type="EC" id="2.7.13.3" evidence="3"/>
<comment type="catalytic activity">
    <reaction evidence="1">
        <text>ATP + protein L-histidine = ADP + protein N-phospho-L-histidine.</text>
        <dbReference type="EC" id="2.7.13.3"/>
    </reaction>
</comment>
<evidence type="ECO:0000256" key="4">
    <source>
        <dbReference type="ARBA" id="ARBA00022475"/>
    </source>
</evidence>
<dbReference type="InterPro" id="IPR004358">
    <property type="entry name" value="Sig_transdc_His_kin-like_C"/>
</dbReference>
<dbReference type="PROSITE" id="PS50109">
    <property type="entry name" value="HIS_KIN"/>
    <property type="match status" value="1"/>
</dbReference>
<feature type="domain" description="Histidine kinase" evidence="13">
    <location>
        <begin position="231"/>
        <end position="451"/>
    </location>
</feature>
<evidence type="ECO:0000256" key="9">
    <source>
        <dbReference type="ARBA" id="ARBA00022840"/>
    </source>
</evidence>
<dbReference type="GeneID" id="90766718"/>
<dbReference type="InterPro" id="IPR036097">
    <property type="entry name" value="HisK_dim/P_sf"/>
</dbReference>
<keyword evidence="12" id="KW-1133">Transmembrane helix</keyword>
<evidence type="ECO:0000256" key="1">
    <source>
        <dbReference type="ARBA" id="ARBA00000085"/>
    </source>
</evidence>
<comment type="subcellular location">
    <subcellularLocation>
        <location evidence="2">Cell membrane</location>
    </subcellularLocation>
</comment>
<protein>
    <recommendedName>
        <fullName evidence="3">histidine kinase</fullName>
        <ecNumber evidence="3">2.7.13.3</ecNumber>
    </recommendedName>
</protein>
<dbReference type="PRINTS" id="PR00344">
    <property type="entry name" value="BCTRLSENSOR"/>
</dbReference>
<keyword evidence="6" id="KW-0808">Transferase</keyword>
<dbReference type="GO" id="GO:0005886">
    <property type="term" value="C:plasma membrane"/>
    <property type="evidence" value="ECO:0007669"/>
    <property type="project" value="UniProtKB-SubCell"/>
</dbReference>
<dbReference type="OrthoDB" id="9813151at2"/>
<dbReference type="InterPro" id="IPR003661">
    <property type="entry name" value="HisK_dim/P_dom"/>
</dbReference>
<reference evidence="14 15" key="1">
    <citation type="journal article" date="2017" name="Int. J. Syst. Evol. Microbiol.">
        <title>Roseitalea porphyridii gen. nov., sp. nov., isolated from a red alga, and reclassification of Hoeflea suaedae Chung et al. 2013 as Pseudohoeflea suaedae gen. nov., comb. nov.</title>
        <authorList>
            <person name="Hyeon J.W."/>
            <person name="Jeong S.E."/>
            <person name="Baek K."/>
            <person name="Jeon C.O."/>
        </authorList>
    </citation>
    <scope>NUCLEOTIDE SEQUENCE [LARGE SCALE GENOMIC DNA]</scope>
    <source>
        <strain evidence="14 15">MA7-20</strain>
    </source>
</reference>
<keyword evidence="4" id="KW-1003">Cell membrane</keyword>
<dbReference type="InterPro" id="IPR050736">
    <property type="entry name" value="Sensor_HK_Regulatory"/>
</dbReference>
<dbReference type="PANTHER" id="PTHR43711:SF26">
    <property type="entry name" value="SENSOR HISTIDINE KINASE RCSC"/>
    <property type="match status" value="1"/>
</dbReference>
<dbReference type="Proteomes" id="UP000293719">
    <property type="component" value="Chromosome"/>
</dbReference>
<dbReference type="CDD" id="cd00082">
    <property type="entry name" value="HisKA"/>
    <property type="match status" value="1"/>
</dbReference>
<evidence type="ECO:0000256" key="8">
    <source>
        <dbReference type="ARBA" id="ARBA00022777"/>
    </source>
</evidence>
<evidence type="ECO:0000256" key="7">
    <source>
        <dbReference type="ARBA" id="ARBA00022741"/>
    </source>
</evidence>
<evidence type="ECO:0000256" key="11">
    <source>
        <dbReference type="ARBA" id="ARBA00023136"/>
    </source>
</evidence>
<keyword evidence="5" id="KW-0597">Phosphoprotein</keyword>
<dbReference type="InterPro" id="IPR003594">
    <property type="entry name" value="HATPase_dom"/>
</dbReference>
<dbReference type="GO" id="GO:0005524">
    <property type="term" value="F:ATP binding"/>
    <property type="evidence" value="ECO:0007669"/>
    <property type="project" value="UniProtKB-KW"/>
</dbReference>
<dbReference type="EMBL" id="CP036532">
    <property type="protein sequence ID" value="QBK30076.1"/>
    <property type="molecule type" value="Genomic_DNA"/>
</dbReference>
<dbReference type="SMART" id="SM00387">
    <property type="entry name" value="HATPase_c"/>
    <property type="match status" value="1"/>
</dbReference>
<dbReference type="AlphaFoldDB" id="A0A4P6V0N0"/>
<dbReference type="Gene3D" id="3.30.565.10">
    <property type="entry name" value="Histidine kinase-like ATPase, C-terminal domain"/>
    <property type="match status" value="1"/>
</dbReference>
<dbReference type="PANTHER" id="PTHR43711">
    <property type="entry name" value="TWO-COMPONENT HISTIDINE KINASE"/>
    <property type="match status" value="1"/>
</dbReference>
<keyword evidence="15" id="KW-1185">Reference proteome</keyword>
<dbReference type="KEGG" id="rpod:E0E05_05360"/>
<evidence type="ECO:0000256" key="12">
    <source>
        <dbReference type="SAM" id="Phobius"/>
    </source>
</evidence>
<feature type="transmembrane region" description="Helical" evidence="12">
    <location>
        <begin position="32"/>
        <end position="54"/>
    </location>
</feature>
<dbReference type="InterPro" id="IPR036890">
    <property type="entry name" value="HATPase_C_sf"/>
</dbReference>
<dbReference type="InterPro" id="IPR005467">
    <property type="entry name" value="His_kinase_dom"/>
</dbReference>